<dbReference type="SUPFAM" id="SSF50475">
    <property type="entry name" value="FMN-binding split barrel"/>
    <property type="match status" value="1"/>
</dbReference>
<evidence type="ECO:0000259" key="1">
    <source>
        <dbReference type="Pfam" id="PF01243"/>
    </source>
</evidence>
<sequence length="137" mass="15838">MSDIQKVDDFITEAGVFFLASVDGDQPKCRPLGFHMIVEDKIYFGVGTFKEVWKQMQENPKIEIVALSPEKDKFLRYYGTATADDNPELVEKTFEIMPEIGAAYKENGWEMGMFYLDDATAEFRNMFAVEETLKFKY</sequence>
<gene>
    <name evidence="2" type="ORF">SAMN02910315_00926</name>
</gene>
<name>A0A1G5VXN1_9EURY</name>
<evidence type="ECO:0000313" key="2">
    <source>
        <dbReference type="EMBL" id="SDA50047.1"/>
    </source>
</evidence>
<dbReference type="STRING" id="230361.sm9_0621"/>
<dbReference type="AlphaFoldDB" id="A0A1G5VXN1"/>
<keyword evidence="3" id="KW-1185">Reference proteome</keyword>
<dbReference type="EMBL" id="FMXB01000006">
    <property type="protein sequence ID" value="SDA50047.1"/>
    <property type="molecule type" value="Genomic_DNA"/>
</dbReference>
<dbReference type="Proteomes" id="UP000323439">
    <property type="component" value="Unassembled WGS sequence"/>
</dbReference>
<dbReference type="InterPro" id="IPR012349">
    <property type="entry name" value="Split_barrel_FMN-bd"/>
</dbReference>
<evidence type="ECO:0000313" key="3">
    <source>
        <dbReference type="Proteomes" id="UP000323439"/>
    </source>
</evidence>
<dbReference type="OrthoDB" id="129364at2157"/>
<proteinExistence type="predicted"/>
<protein>
    <submittedName>
        <fullName evidence="2">Uncharacterized protein, pyridoxamine 5'-phosphate oxidase (PNPOx-like) family</fullName>
    </submittedName>
</protein>
<dbReference type="Pfam" id="PF01243">
    <property type="entry name" value="PNPOx_N"/>
    <property type="match status" value="1"/>
</dbReference>
<accession>A0A1G5VXN1</accession>
<dbReference type="RefSeq" id="WP_149731504.1">
    <property type="nucleotide sequence ID" value="NZ_FMXB01000006.1"/>
</dbReference>
<dbReference type="InterPro" id="IPR011576">
    <property type="entry name" value="Pyridox_Oxase_N"/>
</dbReference>
<organism evidence="2 3">
    <name type="scientific">Methanobrevibacter millerae</name>
    <dbReference type="NCBI Taxonomy" id="230361"/>
    <lineage>
        <taxon>Archaea</taxon>
        <taxon>Methanobacteriati</taxon>
        <taxon>Methanobacteriota</taxon>
        <taxon>Methanomada group</taxon>
        <taxon>Methanobacteria</taxon>
        <taxon>Methanobacteriales</taxon>
        <taxon>Methanobacteriaceae</taxon>
        <taxon>Methanobrevibacter</taxon>
    </lineage>
</organism>
<dbReference type="Gene3D" id="2.30.110.10">
    <property type="entry name" value="Electron Transport, Fmn-binding Protein, Chain A"/>
    <property type="match status" value="1"/>
</dbReference>
<reference evidence="2 3" key="1">
    <citation type="submission" date="2016-10" db="EMBL/GenBank/DDBJ databases">
        <authorList>
            <person name="Varghese N."/>
            <person name="Submissions S."/>
        </authorList>
    </citation>
    <scope>NUCLEOTIDE SEQUENCE [LARGE SCALE GENOMIC DNA]</scope>
    <source>
        <strain evidence="2 3">DSM 16643</strain>
    </source>
</reference>
<feature type="domain" description="Pyridoxamine 5'-phosphate oxidase N-terminal" evidence="1">
    <location>
        <begin position="5"/>
        <end position="101"/>
    </location>
</feature>